<dbReference type="EMBL" id="LR796868">
    <property type="protein sequence ID" value="CAB4171604.1"/>
    <property type="molecule type" value="Genomic_DNA"/>
</dbReference>
<gene>
    <name evidence="3" type="ORF">UFOVP1007_48</name>
    <name evidence="4" type="ORF">UFOVP1159_48</name>
    <name evidence="2" type="ORF">UFOVP927_15</name>
</gene>
<name>A0A6J5R755_9CAUD</name>
<evidence type="ECO:0000313" key="2">
    <source>
        <dbReference type="EMBL" id="CAB4171604.1"/>
    </source>
</evidence>
<accession>A0A6J5R755</accession>
<dbReference type="EMBL" id="LR797108">
    <property type="protein sequence ID" value="CAB4187594.1"/>
    <property type="molecule type" value="Genomic_DNA"/>
</dbReference>
<proteinExistence type="predicted"/>
<evidence type="ECO:0008006" key="5">
    <source>
        <dbReference type="Google" id="ProtNLM"/>
    </source>
</evidence>
<evidence type="ECO:0000256" key="1">
    <source>
        <dbReference type="SAM" id="MobiDB-lite"/>
    </source>
</evidence>
<evidence type="ECO:0000313" key="3">
    <source>
        <dbReference type="EMBL" id="CAB4178280.1"/>
    </source>
</evidence>
<organism evidence="4">
    <name type="scientific">uncultured Caudovirales phage</name>
    <dbReference type="NCBI Taxonomy" id="2100421"/>
    <lineage>
        <taxon>Viruses</taxon>
        <taxon>Duplodnaviria</taxon>
        <taxon>Heunggongvirae</taxon>
        <taxon>Uroviricota</taxon>
        <taxon>Caudoviricetes</taxon>
        <taxon>Peduoviridae</taxon>
        <taxon>Maltschvirus</taxon>
        <taxon>Maltschvirus maltsch</taxon>
    </lineage>
</organism>
<dbReference type="EMBL" id="LR796958">
    <property type="protein sequence ID" value="CAB4178280.1"/>
    <property type="molecule type" value="Genomic_DNA"/>
</dbReference>
<protein>
    <recommendedName>
        <fullName evidence="5">Helix-turn-helix domain containing protein</fullName>
    </recommendedName>
</protein>
<sequence length="205" mass="23480">MSKSAFTHVRISVESLLDERLSHTDRILLAYWSAFGKDTGGRKNRCFQADETMSNALGMSEKTVANSLSKLRRLGILKGRRFPLSHEVKYQNPHRQTSRNQEADFPKSGTTLPEIGNIERKRERKIRKIYSPNPLEQRSNEQFPELGKAEVEVILEGLDLPDSIFGHVHARMEAMEWRTPENSSFRSPVSTARFLEGLANRVEVR</sequence>
<evidence type="ECO:0000313" key="4">
    <source>
        <dbReference type="EMBL" id="CAB4187594.1"/>
    </source>
</evidence>
<reference evidence="4" key="1">
    <citation type="submission" date="2020-05" db="EMBL/GenBank/DDBJ databases">
        <authorList>
            <person name="Chiriac C."/>
            <person name="Salcher M."/>
            <person name="Ghai R."/>
            <person name="Kavagutti S V."/>
        </authorList>
    </citation>
    <scope>NUCLEOTIDE SEQUENCE</scope>
</reference>
<feature type="region of interest" description="Disordered" evidence="1">
    <location>
        <begin position="91"/>
        <end position="113"/>
    </location>
</feature>